<organism evidence="2 3">
    <name type="scientific">Litorisediminicola beolgyonensis</name>
    <dbReference type="NCBI Taxonomy" id="1173614"/>
    <lineage>
        <taxon>Bacteria</taxon>
        <taxon>Pseudomonadati</taxon>
        <taxon>Pseudomonadota</taxon>
        <taxon>Alphaproteobacteria</taxon>
        <taxon>Rhodobacterales</taxon>
        <taxon>Paracoccaceae</taxon>
        <taxon>Litorisediminicola</taxon>
    </lineage>
</organism>
<protein>
    <submittedName>
        <fullName evidence="2">Terminase large subunit domain-containing protein</fullName>
    </submittedName>
</protein>
<dbReference type="EMBL" id="JBHTMU010000016">
    <property type="protein sequence ID" value="MFD1342892.1"/>
    <property type="molecule type" value="Genomic_DNA"/>
</dbReference>
<evidence type="ECO:0000313" key="3">
    <source>
        <dbReference type="Proteomes" id="UP001597135"/>
    </source>
</evidence>
<evidence type="ECO:0000256" key="1">
    <source>
        <dbReference type="SAM" id="MobiDB-lite"/>
    </source>
</evidence>
<feature type="compositionally biased region" description="Basic and acidic residues" evidence="1">
    <location>
        <begin position="525"/>
        <end position="536"/>
    </location>
</feature>
<comment type="caution">
    <text evidence="2">The sequence shown here is derived from an EMBL/GenBank/DDBJ whole genome shotgun (WGS) entry which is preliminary data.</text>
</comment>
<accession>A0ABW3ZJ37</accession>
<keyword evidence="3" id="KW-1185">Reference proteome</keyword>
<dbReference type="InterPro" id="IPR027417">
    <property type="entry name" value="P-loop_NTPase"/>
</dbReference>
<proteinExistence type="predicted"/>
<sequence>MSEPLTDAEWDELRAESRQALPEALDTSGGLPAVLLPYQARLLATTGIEQLVVCEKSRRIGMTWAVAADATLTAGSQKRAGGMDVLYIGYNLDMAREFIDTCAMWARAFIPAASGVEEFLFKDQGEGGEEKDINAFRIKFASGFDIVALTSKPRSLRGRQGYVIFDEAAFHDELAELLKAAMALLMWGGKVLVISTHDGSDNPFNLLVREVNAGERAGRVVRVTFEEAVEDGLYERIALVTGKPATAEARQAWIDSIMGFYGDDADEELHCIPKAGTGVWLAAPLIEARMTAAAPVLTLELPGNYLQLDKAAQGALIRPFAAELDAVLGGLDMEPHFALGFDFARVADLSVLSLLEIEKMLRRRETLSIEMRNVPGQEQIAIVGDVMSAVRERLVGAAFDATGMGWIVAEEMGRKFGTRENEDSPGLVWPIKFTEEWYRLHMPPLKKAFEDDMISIGRSDAHLGDLRAIREIRGIPKVPPVRTGETGMKRHGDYAIALALAHFASRMRWVEYAYRGLGSDEREAREAWDDPDHEAGRNWSRPPLGAQIRGGTW</sequence>
<gene>
    <name evidence="2" type="ORF">ACFQ4E_10710</name>
</gene>
<name>A0ABW3ZJ37_9RHOB</name>
<dbReference type="Proteomes" id="UP001597135">
    <property type="component" value="Unassembled WGS sequence"/>
</dbReference>
<dbReference type="Gene3D" id="3.40.50.300">
    <property type="entry name" value="P-loop containing nucleotide triphosphate hydrolases"/>
    <property type="match status" value="1"/>
</dbReference>
<dbReference type="InterPro" id="IPR012036">
    <property type="entry name" value="Phage_Mu_Gp28"/>
</dbReference>
<dbReference type="RefSeq" id="WP_386803360.1">
    <property type="nucleotide sequence ID" value="NZ_JBHTMU010000016.1"/>
</dbReference>
<dbReference type="PIRSF" id="PIRSF007056">
    <property type="entry name" value="UCP007056"/>
    <property type="match status" value="1"/>
</dbReference>
<feature type="region of interest" description="Disordered" evidence="1">
    <location>
        <begin position="525"/>
        <end position="553"/>
    </location>
</feature>
<reference evidence="3" key="1">
    <citation type="journal article" date="2019" name="Int. J. Syst. Evol. Microbiol.">
        <title>The Global Catalogue of Microorganisms (GCM) 10K type strain sequencing project: providing services to taxonomists for standard genome sequencing and annotation.</title>
        <authorList>
            <consortium name="The Broad Institute Genomics Platform"/>
            <consortium name="The Broad Institute Genome Sequencing Center for Infectious Disease"/>
            <person name="Wu L."/>
            <person name="Ma J."/>
        </authorList>
    </citation>
    <scope>NUCLEOTIDE SEQUENCE [LARGE SCALE GENOMIC DNA]</scope>
    <source>
        <strain evidence="3">CCUG 62953</strain>
    </source>
</reference>
<dbReference type="Gene3D" id="3.30.420.240">
    <property type="match status" value="1"/>
</dbReference>
<evidence type="ECO:0000313" key="2">
    <source>
        <dbReference type="EMBL" id="MFD1342892.1"/>
    </source>
</evidence>
<dbReference type="Pfam" id="PF03237">
    <property type="entry name" value="Terminase_6N"/>
    <property type="match status" value="1"/>
</dbReference>